<keyword evidence="1" id="KW-0472">Membrane</keyword>
<proteinExistence type="predicted"/>
<dbReference type="GO" id="GO:0003824">
    <property type="term" value="F:catalytic activity"/>
    <property type="evidence" value="ECO:0007669"/>
    <property type="project" value="InterPro"/>
</dbReference>
<keyword evidence="4" id="KW-1185">Reference proteome</keyword>
<accession>A0A1I0B5N3</accession>
<dbReference type="InterPro" id="IPR017850">
    <property type="entry name" value="Alkaline_phosphatase_core_sf"/>
</dbReference>
<protein>
    <submittedName>
        <fullName evidence="3">Phosphoglycerate mutase (BPG-independent, AlkP superfamily)</fullName>
    </submittedName>
</protein>
<keyword evidence="1" id="KW-1133">Transmembrane helix</keyword>
<feature type="transmembrane region" description="Helical" evidence="1">
    <location>
        <begin position="465"/>
        <end position="485"/>
    </location>
</feature>
<dbReference type="Proteomes" id="UP000243338">
    <property type="component" value="Unassembled WGS sequence"/>
</dbReference>
<dbReference type="Gene3D" id="3.40.720.10">
    <property type="entry name" value="Alkaline Phosphatase, subunit A"/>
    <property type="match status" value="1"/>
</dbReference>
<dbReference type="AlphaFoldDB" id="A0A1I0B5N3"/>
<dbReference type="EMBL" id="FOHQ01000006">
    <property type="protein sequence ID" value="SET02088.1"/>
    <property type="molecule type" value="Genomic_DNA"/>
</dbReference>
<reference evidence="4" key="1">
    <citation type="submission" date="2016-10" db="EMBL/GenBank/DDBJ databases">
        <authorList>
            <person name="Varghese N."/>
            <person name="Submissions S."/>
        </authorList>
    </citation>
    <scope>NUCLEOTIDE SEQUENCE [LARGE SCALE GENOMIC DNA]</scope>
    <source>
        <strain evidence="4">SLH 33</strain>
    </source>
</reference>
<sequence length="487" mass="53526">MKNGPESNNICIVKRVFLVICFIVSFTAPPAGALTQIDVNPISTPDGAVILIIDGLGSSYIYPEITPYALDGAIIEKPVVRNISMLSDQGLRVLNVLTPSTEGENGHSVIVTGNSGATPAMVAYTDATIYDIAHKNGYFTLAILEKGDIPEILAEQDVVVHDLTTSINDPQMEVIVNSQYESQYESLQTSITEILEINAESAPVYVEQHPEGSIERYYAYNCWAMDTTIEVLDLMHESYPEQKFILTVNVGAVDTAGLYRRSEGYADTIEDLDIMIGDLYERTKENDLALILTSDHGMTFQSADGRGGSKSDQYASQPEVLRIPFIVTSKNLNNELLEGEFGQQDIAPTILSVLDLPDEMRFTNGRSLASKGYVNFKVILPETGTVTIYKGNEMIADAMGDDSYVFYGLEQNSQYNIRVKTAEEPDRILERTVFSDADHVIRFDSTPDVSKGSGDADQKGTRRTIGSVLIVLINLAGLGIIFRLIKK</sequence>
<dbReference type="RefSeq" id="WP_091690436.1">
    <property type="nucleotide sequence ID" value="NZ_CAAGSJ010000007.1"/>
</dbReference>
<gene>
    <name evidence="3" type="ORF">SAMN04488587_1986</name>
</gene>
<organism evidence="3 4">
    <name type="scientific">Methanococcoides vulcani</name>
    <dbReference type="NCBI Taxonomy" id="1353158"/>
    <lineage>
        <taxon>Archaea</taxon>
        <taxon>Methanobacteriati</taxon>
        <taxon>Methanobacteriota</taxon>
        <taxon>Stenosarchaea group</taxon>
        <taxon>Methanomicrobia</taxon>
        <taxon>Methanosarcinales</taxon>
        <taxon>Methanosarcinaceae</taxon>
        <taxon>Methanococcoides</taxon>
    </lineage>
</organism>
<dbReference type="OrthoDB" id="147085at2157"/>
<dbReference type="SUPFAM" id="SSF53649">
    <property type="entry name" value="Alkaline phosphatase-like"/>
    <property type="match status" value="1"/>
</dbReference>
<dbReference type="GO" id="GO:0046872">
    <property type="term" value="F:metal ion binding"/>
    <property type="evidence" value="ECO:0007669"/>
    <property type="project" value="InterPro"/>
</dbReference>
<evidence type="ECO:0000259" key="2">
    <source>
        <dbReference type="Pfam" id="PF01676"/>
    </source>
</evidence>
<evidence type="ECO:0000313" key="3">
    <source>
        <dbReference type="EMBL" id="SET02088.1"/>
    </source>
</evidence>
<evidence type="ECO:0000256" key="1">
    <source>
        <dbReference type="SAM" id="Phobius"/>
    </source>
</evidence>
<keyword evidence="1" id="KW-0812">Transmembrane</keyword>
<dbReference type="InterPro" id="IPR006124">
    <property type="entry name" value="Metalloenzyme"/>
</dbReference>
<evidence type="ECO:0000313" key="4">
    <source>
        <dbReference type="Proteomes" id="UP000243338"/>
    </source>
</evidence>
<dbReference type="STRING" id="1353158.SAMN04488587_1986"/>
<dbReference type="Pfam" id="PF01676">
    <property type="entry name" value="Metalloenzyme"/>
    <property type="match status" value="1"/>
</dbReference>
<name>A0A1I0B5N3_9EURY</name>
<feature type="domain" description="Metalloenzyme" evidence="2">
    <location>
        <begin position="230"/>
        <end position="356"/>
    </location>
</feature>